<dbReference type="Pfam" id="PF05063">
    <property type="entry name" value="MT-A70"/>
    <property type="match status" value="1"/>
</dbReference>
<dbReference type="InterPro" id="IPR023352">
    <property type="entry name" value="MAPEG-like_dom_sf"/>
</dbReference>
<reference evidence="8 9" key="1">
    <citation type="journal article" date="2013" name="BMC Genomics">
        <title>Reconstruction of the lipid metabolism for the microalga Monoraphidium neglectum from its genome sequence reveals characteristics suitable for biofuel production.</title>
        <authorList>
            <person name="Bogen C."/>
            <person name="Al-Dilaimi A."/>
            <person name="Albersmeier A."/>
            <person name="Wichmann J."/>
            <person name="Grundmann M."/>
            <person name="Rupp O."/>
            <person name="Lauersen K.J."/>
            <person name="Blifernez-Klassen O."/>
            <person name="Kalinowski J."/>
            <person name="Goesmann A."/>
            <person name="Mussgnug J.H."/>
            <person name="Kruse O."/>
        </authorList>
    </citation>
    <scope>NUCLEOTIDE SEQUENCE [LARGE SCALE GENOMIC DNA]</scope>
    <source>
        <strain evidence="8 9">SAG 48.87</strain>
    </source>
</reference>
<dbReference type="Proteomes" id="UP000054498">
    <property type="component" value="Unassembled WGS sequence"/>
</dbReference>
<feature type="transmembrane region" description="Helical" evidence="7">
    <location>
        <begin position="250"/>
        <end position="271"/>
    </location>
</feature>
<dbReference type="GO" id="GO:0016422">
    <property type="term" value="F:mRNA (2'-O-methyladenosine-N6-)-methyltransferase activity"/>
    <property type="evidence" value="ECO:0007669"/>
    <property type="project" value="UniProtKB-EC"/>
</dbReference>
<dbReference type="GO" id="GO:0032259">
    <property type="term" value="P:methylation"/>
    <property type="evidence" value="ECO:0007669"/>
    <property type="project" value="UniProtKB-KW"/>
</dbReference>
<dbReference type="SUPFAM" id="SSF161084">
    <property type="entry name" value="MAPEG domain-like"/>
    <property type="match status" value="1"/>
</dbReference>
<dbReference type="Gene3D" id="1.20.120.550">
    <property type="entry name" value="Membrane associated eicosanoid/glutathione metabolism-like domain"/>
    <property type="match status" value="1"/>
</dbReference>
<organism evidence="8 9">
    <name type="scientific">Monoraphidium neglectum</name>
    <dbReference type="NCBI Taxonomy" id="145388"/>
    <lineage>
        <taxon>Eukaryota</taxon>
        <taxon>Viridiplantae</taxon>
        <taxon>Chlorophyta</taxon>
        <taxon>core chlorophytes</taxon>
        <taxon>Chlorophyceae</taxon>
        <taxon>CS clade</taxon>
        <taxon>Sphaeropleales</taxon>
        <taxon>Selenastraceae</taxon>
        <taxon>Monoraphidium</taxon>
    </lineage>
</organism>
<dbReference type="Pfam" id="PF01124">
    <property type="entry name" value="MAPEG"/>
    <property type="match status" value="1"/>
</dbReference>
<dbReference type="AlphaFoldDB" id="A0A0D2K0T3"/>
<dbReference type="GO" id="GO:0005634">
    <property type="term" value="C:nucleus"/>
    <property type="evidence" value="ECO:0007669"/>
    <property type="project" value="TreeGrafter"/>
</dbReference>
<gene>
    <name evidence="8" type="ORF">MNEG_3733</name>
</gene>
<dbReference type="RefSeq" id="XP_013903242.1">
    <property type="nucleotide sequence ID" value="XM_014047788.1"/>
</dbReference>
<proteinExistence type="inferred from homology"/>
<name>A0A0D2K0T3_9CHLO</name>
<dbReference type="InterPro" id="IPR007757">
    <property type="entry name" value="MT-A70-like"/>
</dbReference>
<dbReference type="InterPro" id="IPR001129">
    <property type="entry name" value="Membr-assoc_MAPEG"/>
</dbReference>
<comment type="subcellular location">
    <subcellularLocation>
        <location evidence="1">Membrane</location>
    </subcellularLocation>
</comment>
<evidence type="ECO:0000313" key="8">
    <source>
        <dbReference type="EMBL" id="KIZ04223.1"/>
    </source>
</evidence>
<evidence type="ECO:0000256" key="1">
    <source>
        <dbReference type="ARBA" id="ARBA00004370"/>
    </source>
</evidence>
<keyword evidence="9" id="KW-1185">Reference proteome</keyword>
<evidence type="ECO:0000256" key="3">
    <source>
        <dbReference type="ARBA" id="ARBA00022989"/>
    </source>
</evidence>
<dbReference type="GeneID" id="25736611"/>
<feature type="region of interest" description="Disordered" evidence="6">
    <location>
        <begin position="71"/>
        <end position="128"/>
    </location>
</feature>
<dbReference type="PROSITE" id="PS51143">
    <property type="entry name" value="MT_A70"/>
    <property type="match status" value="1"/>
</dbReference>
<keyword evidence="3 7" id="KW-1133">Transmembrane helix</keyword>
<dbReference type="GO" id="GO:0036396">
    <property type="term" value="C:RNA N6-methyladenosine methyltransferase complex"/>
    <property type="evidence" value="ECO:0007669"/>
    <property type="project" value="TreeGrafter"/>
</dbReference>
<feature type="transmembrane region" description="Helical" evidence="7">
    <location>
        <begin position="291"/>
        <end position="314"/>
    </location>
</feature>
<dbReference type="PANTHER" id="PTHR12829">
    <property type="entry name" value="N6-ADENOSINE-METHYLTRANSFERASE"/>
    <property type="match status" value="1"/>
</dbReference>
<accession>A0A0D2K0T3</accession>
<evidence type="ECO:0000313" key="9">
    <source>
        <dbReference type="Proteomes" id="UP000054498"/>
    </source>
</evidence>
<keyword evidence="4 7" id="KW-0472">Membrane</keyword>
<evidence type="ECO:0000256" key="6">
    <source>
        <dbReference type="SAM" id="MobiDB-lite"/>
    </source>
</evidence>
<evidence type="ECO:0000256" key="7">
    <source>
        <dbReference type="SAM" id="Phobius"/>
    </source>
</evidence>
<evidence type="ECO:0000256" key="4">
    <source>
        <dbReference type="ARBA" id="ARBA00023136"/>
    </source>
</evidence>
<dbReference type="STRING" id="145388.A0A0D2K0T3"/>
<dbReference type="PANTHER" id="PTHR12829:SF2">
    <property type="entry name" value="N6-ADENOSINE-METHYLTRANSFERASE MT-A70-LIKE"/>
    <property type="match status" value="1"/>
</dbReference>
<dbReference type="EC" id="2.1.1.62" evidence="8"/>
<sequence>MTGQRETSRKPDEMYFLLERLCPGGRKLEIFAREHNLRPGWISIGNQLQQASRLDEPDVRERFFSKYGYWPDGGDPRRVPIPGTPAGPGQGGPPGPPHGGFGPPRGGPQTAIMGPPMGYMPQHPQSSRDRRRVAPVAASASLADQQQAIARNVGASSLLIVAAGAASIHLQPWPIAGIPSLELAARCCLAPALALLALIFRVSTYRFVSVQDIDAAAGKAPQSDKAKVYCAVLQNTLEQLAVAAVAYANFALLAPARLLAVLPTCSLLFLLGRVSFFKGYENGAPARAPGYALTVMPTALLMLASAALAVARLFGVVVA</sequence>
<keyword evidence="8" id="KW-0808">Transferase</keyword>
<dbReference type="OrthoDB" id="10262526at2759"/>
<dbReference type="GO" id="GO:0016020">
    <property type="term" value="C:membrane"/>
    <property type="evidence" value="ECO:0007669"/>
    <property type="project" value="UniProtKB-SubCell"/>
</dbReference>
<protein>
    <submittedName>
        <fullName evidence="8">N6-adenosine-methyltransferase subunit</fullName>
        <ecNumber evidence="8">2.1.1.62</ecNumber>
    </submittedName>
</protein>
<keyword evidence="8" id="KW-0489">Methyltransferase</keyword>
<keyword evidence="2 7" id="KW-0812">Transmembrane</keyword>
<dbReference type="KEGG" id="mng:MNEG_3733"/>
<evidence type="ECO:0000256" key="2">
    <source>
        <dbReference type="ARBA" id="ARBA00022692"/>
    </source>
</evidence>
<comment type="similarity">
    <text evidence="5">Belongs to the MT-A70-like family.</text>
</comment>
<evidence type="ECO:0000256" key="5">
    <source>
        <dbReference type="PROSITE-ProRule" id="PRU00489"/>
    </source>
</evidence>
<dbReference type="EMBL" id="KK100703">
    <property type="protein sequence ID" value="KIZ04223.1"/>
    <property type="molecule type" value="Genomic_DNA"/>
</dbReference>